<feature type="region of interest" description="Disordered" evidence="6">
    <location>
        <begin position="1"/>
        <end position="34"/>
    </location>
</feature>
<evidence type="ECO:0000256" key="4">
    <source>
        <dbReference type="ARBA" id="ARBA00022912"/>
    </source>
</evidence>
<comment type="similarity">
    <text evidence="1">Belongs to the low molecular weight phosphotyrosine protein phosphatase family.</text>
</comment>
<reference evidence="8 9" key="1">
    <citation type="submission" date="2011-05" db="EMBL/GenBank/DDBJ databases">
        <title>Complete sequence of chromosome of Frankia symbiont of Datisca glomerata.</title>
        <authorList>
            <consortium name="US DOE Joint Genome Institute"/>
            <person name="Lucas S."/>
            <person name="Han J."/>
            <person name="Lapidus A."/>
            <person name="Cheng J.-F."/>
            <person name="Goodwin L."/>
            <person name="Pitluck S."/>
            <person name="Peters L."/>
            <person name="Mikhailova N."/>
            <person name="Chertkov O."/>
            <person name="Teshima H."/>
            <person name="Han C."/>
            <person name="Tapia R."/>
            <person name="Land M."/>
            <person name="Hauser L."/>
            <person name="Kyrpides N."/>
            <person name="Ivanova N."/>
            <person name="Pagani I."/>
            <person name="Berry A."/>
            <person name="Pawlowski K."/>
            <person name="Persson T."/>
            <person name="Vanden Heuvel B."/>
            <person name="Benson D."/>
            <person name="Woyke T."/>
        </authorList>
    </citation>
    <scope>NUCLEOTIDE SEQUENCE [LARGE SCALE GENOMIC DNA]</scope>
    <source>
        <strain evidence="9">4085684</strain>
    </source>
</reference>
<evidence type="ECO:0000256" key="2">
    <source>
        <dbReference type="ARBA" id="ARBA00013064"/>
    </source>
</evidence>
<evidence type="ECO:0000256" key="1">
    <source>
        <dbReference type="ARBA" id="ARBA00011063"/>
    </source>
</evidence>
<dbReference type="InterPro" id="IPR050438">
    <property type="entry name" value="LMW_PTPase"/>
</dbReference>
<protein>
    <recommendedName>
        <fullName evidence="2">protein-tyrosine-phosphatase</fullName>
        <ecNumber evidence="2">3.1.3.48</ecNumber>
    </recommendedName>
</protein>
<sequence length="266" mass="27486">MTAPDGNNHNDHENPRAAMTAARTPGTPGTGGPAGPAASWHILIVCTGNLCRSPMAQYLATALLQEALGTVAAPGVTVTSAGTSARDGTPIHPHAASVLACRGLDPRAFTTRRLHAGLLDSADLVLCAERGHRAAVVTTAPKTVSRTFTLREFARVTAGLTPADISPDTAYPGGARNLGGAQPATDPLRREPLPPAPETIRMCGQALVSRALARRGLRRPAAPADDDIPDPIGSTVETFRMCAEQIGEALAQPLELLARAASGIAR</sequence>
<dbReference type="GO" id="GO:0004725">
    <property type="term" value="F:protein tyrosine phosphatase activity"/>
    <property type="evidence" value="ECO:0007669"/>
    <property type="project" value="UniProtKB-EC"/>
</dbReference>
<evidence type="ECO:0000256" key="5">
    <source>
        <dbReference type="PIRSR" id="PIRSR617867-1"/>
    </source>
</evidence>
<name>F8B4S9_9ACTN</name>
<dbReference type="EC" id="3.1.3.48" evidence="2"/>
<dbReference type="EMBL" id="CP002801">
    <property type="protein sequence ID" value="AEH09140.1"/>
    <property type="molecule type" value="Genomic_DNA"/>
</dbReference>
<keyword evidence="4" id="KW-0904">Protein phosphatase</keyword>
<dbReference type="PANTHER" id="PTHR11717">
    <property type="entry name" value="LOW MOLECULAR WEIGHT PROTEIN TYROSINE PHOSPHATASE"/>
    <property type="match status" value="1"/>
</dbReference>
<dbReference type="STRING" id="656024.FsymDg_1690"/>
<dbReference type="RefSeq" id="WP_013873096.1">
    <property type="nucleotide sequence ID" value="NC_015656.1"/>
</dbReference>
<keyword evidence="9" id="KW-1185">Reference proteome</keyword>
<dbReference type="Gene3D" id="3.40.50.2300">
    <property type="match status" value="1"/>
</dbReference>
<evidence type="ECO:0000313" key="9">
    <source>
        <dbReference type="Proteomes" id="UP000001549"/>
    </source>
</evidence>
<gene>
    <name evidence="8" type="ordered locus">FsymDg_1690</name>
</gene>
<feature type="domain" description="Phosphotyrosine protein phosphatase I" evidence="7">
    <location>
        <begin position="40"/>
        <end position="256"/>
    </location>
</feature>
<feature type="active site" description="Nucleophile" evidence="5">
    <location>
        <position position="46"/>
    </location>
</feature>
<dbReference type="Pfam" id="PF01451">
    <property type="entry name" value="LMWPc"/>
    <property type="match status" value="1"/>
</dbReference>
<evidence type="ECO:0000259" key="7">
    <source>
        <dbReference type="SMART" id="SM00226"/>
    </source>
</evidence>
<dbReference type="eggNOG" id="COG0394">
    <property type="taxonomic scope" value="Bacteria"/>
</dbReference>
<dbReference type="Proteomes" id="UP000001549">
    <property type="component" value="Chromosome"/>
</dbReference>
<organism evidence="8 9">
    <name type="scientific">Candidatus Protofrankia datiscae</name>
    <dbReference type="NCBI Taxonomy" id="2716812"/>
    <lineage>
        <taxon>Bacteria</taxon>
        <taxon>Bacillati</taxon>
        <taxon>Actinomycetota</taxon>
        <taxon>Actinomycetes</taxon>
        <taxon>Frankiales</taxon>
        <taxon>Frankiaceae</taxon>
        <taxon>Protofrankia</taxon>
    </lineage>
</organism>
<keyword evidence="3" id="KW-0378">Hydrolase</keyword>
<feature type="compositionally biased region" description="Low complexity" evidence="6">
    <location>
        <begin position="16"/>
        <end position="27"/>
    </location>
</feature>
<dbReference type="SUPFAM" id="SSF52788">
    <property type="entry name" value="Phosphotyrosine protein phosphatases I"/>
    <property type="match status" value="1"/>
</dbReference>
<evidence type="ECO:0000256" key="3">
    <source>
        <dbReference type="ARBA" id="ARBA00022801"/>
    </source>
</evidence>
<dbReference type="PRINTS" id="PR00719">
    <property type="entry name" value="LMWPTPASE"/>
</dbReference>
<dbReference type="AlphaFoldDB" id="F8B4S9"/>
<dbReference type="InterPro" id="IPR017867">
    <property type="entry name" value="Tyr_phospatase_low_mol_wt"/>
</dbReference>
<dbReference type="PANTHER" id="PTHR11717:SF7">
    <property type="entry name" value="LOW MOLECULAR WEIGHT PHOSPHOTYROSINE PROTEIN PHOSPHATASE"/>
    <property type="match status" value="1"/>
</dbReference>
<feature type="active site" evidence="5">
    <location>
        <position position="52"/>
    </location>
</feature>
<dbReference type="HOGENOM" id="CLU_071415_1_0_11"/>
<evidence type="ECO:0000256" key="6">
    <source>
        <dbReference type="SAM" id="MobiDB-lite"/>
    </source>
</evidence>
<accession>F8B4S9</accession>
<dbReference type="InterPro" id="IPR023485">
    <property type="entry name" value="Ptyr_pPase"/>
</dbReference>
<evidence type="ECO:0000313" key="8">
    <source>
        <dbReference type="EMBL" id="AEH09140.1"/>
    </source>
</evidence>
<dbReference type="KEGG" id="fsy:FsymDg_1690"/>
<dbReference type="SMART" id="SM00226">
    <property type="entry name" value="LMWPc"/>
    <property type="match status" value="1"/>
</dbReference>
<dbReference type="InterPro" id="IPR036196">
    <property type="entry name" value="Ptyr_pPase_sf"/>
</dbReference>
<proteinExistence type="inferred from homology"/>